<evidence type="ECO:0000313" key="1">
    <source>
        <dbReference type="EMBL" id="KAK3050372.1"/>
    </source>
</evidence>
<dbReference type="EMBL" id="JAWDJW010010122">
    <property type="protein sequence ID" value="KAK3050372.1"/>
    <property type="molecule type" value="Genomic_DNA"/>
</dbReference>
<comment type="caution">
    <text evidence="1">The sequence shown here is derived from an EMBL/GenBank/DDBJ whole genome shotgun (WGS) entry which is preliminary data.</text>
</comment>
<proteinExistence type="predicted"/>
<feature type="non-terminal residue" evidence="1">
    <location>
        <position position="1"/>
    </location>
</feature>
<accession>A0ACC3CXQ1</accession>
<gene>
    <name evidence="1" type="ORF">LTS18_012580</name>
</gene>
<sequence length="156" mass="16726">PMAVSAPALTSATRSSDVIEAPESLTYESPLSSEPLGDDAQPSVFTIALDAATFTAPSNTSLWLDDDFSISEGSIPAEAPNNAQVPNLEETFDKNQPELALENENRCESLKFATVAPPTRLMGPIPLGLQQPTSSDDSTKVFEILRNLPDLSYMLL</sequence>
<reference evidence="1" key="1">
    <citation type="submission" date="2024-09" db="EMBL/GenBank/DDBJ databases">
        <title>Black Yeasts Isolated from many extreme environments.</title>
        <authorList>
            <person name="Coleine C."/>
            <person name="Stajich J.E."/>
            <person name="Selbmann L."/>
        </authorList>
    </citation>
    <scope>NUCLEOTIDE SEQUENCE</scope>
    <source>
        <strain evidence="1">CCFEE 5737</strain>
    </source>
</reference>
<organism evidence="1 2">
    <name type="scientific">Coniosporium uncinatum</name>
    <dbReference type="NCBI Taxonomy" id="93489"/>
    <lineage>
        <taxon>Eukaryota</taxon>
        <taxon>Fungi</taxon>
        <taxon>Dikarya</taxon>
        <taxon>Ascomycota</taxon>
        <taxon>Pezizomycotina</taxon>
        <taxon>Dothideomycetes</taxon>
        <taxon>Dothideomycetes incertae sedis</taxon>
        <taxon>Coniosporium</taxon>
    </lineage>
</organism>
<evidence type="ECO:0000313" key="2">
    <source>
        <dbReference type="Proteomes" id="UP001186974"/>
    </source>
</evidence>
<name>A0ACC3CXQ1_9PEZI</name>
<protein>
    <submittedName>
        <fullName evidence="1">Uncharacterized protein</fullName>
    </submittedName>
</protein>
<keyword evidence="2" id="KW-1185">Reference proteome</keyword>
<dbReference type="Proteomes" id="UP001186974">
    <property type="component" value="Unassembled WGS sequence"/>
</dbReference>